<dbReference type="SUPFAM" id="SSF51735">
    <property type="entry name" value="NAD(P)-binding Rossmann-fold domains"/>
    <property type="match status" value="1"/>
</dbReference>
<organism evidence="5 6">
    <name type="scientific">Aspergillus pseudoustus</name>
    <dbReference type="NCBI Taxonomy" id="1810923"/>
    <lineage>
        <taxon>Eukaryota</taxon>
        <taxon>Fungi</taxon>
        <taxon>Dikarya</taxon>
        <taxon>Ascomycota</taxon>
        <taxon>Pezizomycotina</taxon>
        <taxon>Eurotiomycetes</taxon>
        <taxon>Eurotiomycetidae</taxon>
        <taxon>Eurotiales</taxon>
        <taxon>Aspergillaceae</taxon>
        <taxon>Aspergillus</taxon>
        <taxon>Aspergillus subgen. Nidulantes</taxon>
    </lineage>
</organism>
<dbReference type="PANTHER" id="PTHR47706:SF4">
    <property type="entry name" value="NMRA-LIKE DOMAIN-CONTAINING PROTEIN"/>
    <property type="match status" value="1"/>
</dbReference>
<dbReference type="EMBL" id="JBFXLU010000380">
    <property type="protein sequence ID" value="KAL2827909.1"/>
    <property type="molecule type" value="Genomic_DNA"/>
</dbReference>
<keyword evidence="3" id="KW-0560">Oxidoreductase</keyword>
<evidence type="ECO:0000313" key="5">
    <source>
        <dbReference type="EMBL" id="KAL2827909.1"/>
    </source>
</evidence>
<keyword evidence="6" id="KW-1185">Reference proteome</keyword>
<dbReference type="InterPro" id="IPR036291">
    <property type="entry name" value="NAD(P)-bd_dom_sf"/>
</dbReference>
<comment type="similarity">
    <text evidence="1">Belongs to the NmrA-type oxidoreductase family. Isoflavone reductase subfamily.</text>
</comment>
<evidence type="ECO:0000256" key="1">
    <source>
        <dbReference type="ARBA" id="ARBA00005725"/>
    </source>
</evidence>
<comment type="caution">
    <text evidence="5">The sequence shown here is derived from an EMBL/GenBank/DDBJ whole genome shotgun (WGS) entry which is preliminary data.</text>
</comment>
<proteinExistence type="inferred from homology"/>
<gene>
    <name evidence="5" type="ORF">BJY01DRAFT_241030</name>
</gene>
<evidence type="ECO:0000256" key="3">
    <source>
        <dbReference type="ARBA" id="ARBA00023002"/>
    </source>
</evidence>
<dbReference type="InterPro" id="IPR008030">
    <property type="entry name" value="NmrA-like"/>
</dbReference>
<keyword evidence="2" id="KW-0521">NADP</keyword>
<feature type="domain" description="NmrA-like" evidence="4">
    <location>
        <begin position="4"/>
        <end position="241"/>
    </location>
</feature>
<protein>
    <recommendedName>
        <fullName evidence="4">NmrA-like domain-containing protein</fullName>
    </recommendedName>
</protein>
<evidence type="ECO:0000259" key="4">
    <source>
        <dbReference type="Pfam" id="PF05368"/>
    </source>
</evidence>
<dbReference type="Proteomes" id="UP001610446">
    <property type="component" value="Unassembled WGS sequence"/>
</dbReference>
<reference evidence="5 6" key="1">
    <citation type="submission" date="2024-07" db="EMBL/GenBank/DDBJ databases">
        <title>Section-level genome sequencing and comparative genomics of Aspergillus sections Usti and Cavernicolus.</title>
        <authorList>
            <consortium name="Lawrence Berkeley National Laboratory"/>
            <person name="Nybo J.L."/>
            <person name="Vesth T.C."/>
            <person name="Theobald S."/>
            <person name="Frisvad J.C."/>
            <person name="Larsen T.O."/>
            <person name="Kjaerboelling I."/>
            <person name="Rothschild-Mancinelli K."/>
            <person name="Lyhne E.K."/>
            <person name="Kogle M.E."/>
            <person name="Barry K."/>
            <person name="Clum A."/>
            <person name="Na H."/>
            <person name="Ledsgaard L."/>
            <person name="Lin J."/>
            <person name="Lipzen A."/>
            <person name="Kuo A."/>
            <person name="Riley R."/>
            <person name="Mondo S."/>
            <person name="Labutti K."/>
            <person name="Haridas S."/>
            <person name="Pangalinan J."/>
            <person name="Salamov A.A."/>
            <person name="Simmons B.A."/>
            <person name="Magnuson J.K."/>
            <person name="Chen J."/>
            <person name="Drula E."/>
            <person name="Henrissat B."/>
            <person name="Wiebenga A."/>
            <person name="Lubbers R.J."/>
            <person name="Gomes A.C."/>
            <person name="Makela M.R."/>
            <person name="Stajich J."/>
            <person name="Grigoriev I.V."/>
            <person name="Mortensen U.H."/>
            <person name="De Vries R.P."/>
            <person name="Baker S.E."/>
            <person name="Andersen M.R."/>
        </authorList>
    </citation>
    <scope>NUCLEOTIDE SEQUENCE [LARGE SCALE GENOMIC DNA]</scope>
    <source>
        <strain evidence="5 6">CBS 123904</strain>
    </source>
</reference>
<sequence length="311" mass="34484">MVNVAVAGGTGGVGRTIVEQLLLSGSKHKTFILGRKAPAEALPGDLEFLVTDYGDVNGLTKLLEDFDIDTIISTLNMEIEAGSQAQLNLIAAADKSRTTRRIIPSEFVTSIDENSDPNSGLSAGGWIPNTLALKQSSLEYVRISNGMFFDYWTIPYIQSHLKPFNWGIDMANKKAVIPGTGDDKFTVTYSRDLAKVIVRFVDEKDKWPERCFVSGSDISFNALLAIAEEIRGQKFDVLYDPLDKLVKGDATLLWRPEEIPEEEMKALMSAHSQMLISGAWRLPLEGRVEAIFPEIRLRTVKEVLSEAWMGK</sequence>
<dbReference type="InterPro" id="IPR051609">
    <property type="entry name" value="NmrA/Isoflavone_reductase-like"/>
</dbReference>
<accession>A0ABR4IL10</accession>
<dbReference type="PANTHER" id="PTHR47706">
    <property type="entry name" value="NMRA-LIKE FAMILY PROTEIN"/>
    <property type="match status" value="1"/>
</dbReference>
<dbReference type="Gene3D" id="3.90.25.10">
    <property type="entry name" value="UDP-galactose 4-epimerase, domain 1"/>
    <property type="match status" value="1"/>
</dbReference>
<name>A0ABR4IL10_9EURO</name>
<evidence type="ECO:0000256" key="2">
    <source>
        <dbReference type="ARBA" id="ARBA00022857"/>
    </source>
</evidence>
<evidence type="ECO:0000313" key="6">
    <source>
        <dbReference type="Proteomes" id="UP001610446"/>
    </source>
</evidence>
<dbReference type="Pfam" id="PF05368">
    <property type="entry name" value="NmrA"/>
    <property type="match status" value="1"/>
</dbReference>
<dbReference type="Gene3D" id="3.40.50.720">
    <property type="entry name" value="NAD(P)-binding Rossmann-like Domain"/>
    <property type="match status" value="1"/>
</dbReference>